<dbReference type="InterPro" id="IPR003812">
    <property type="entry name" value="Fido"/>
</dbReference>
<evidence type="ECO:0000313" key="4">
    <source>
        <dbReference type="Proteomes" id="UP000182719"/>
    </source>
</evidence>
<dbReference type="PANTHER" id="PTHR13504">
    <property type="entry name" value="FIDO DOMAIN-CONTAINING PROTEIN DDB_G0283145"/>
    <property type="match status" value="1"/>
</dbReference>
<dbReference type="Proteomes" id="UP000182719">
    <property type="component" value="Unassembled WGS sequence"/>
</dbReference>
<proteinExistence type="predicted"/>
<dbReference type="SUPFAM" id="SSF140931">
    <property type="entry name" value="Fic-like"/>
    <property type="match status" value="1"/>
</dbReference>
<evidence type="ECO:0000313" key="3">
    <source>
        <dbReference type="EMBL" id="SEK96480.1"/>
    </source>
</evidence>
<reference evidence="4" key="1">
    <citation type="submission" date="2016-10" db="EMBL/GenBank/DDBJ databases">
        <authorList>
            <person name="Varghese N."/>
            <person name="Submissions S."/>
        </authorList>
    </citation>
    <scope>NUCLEOTIDE SEQUENCE [LARGE SCALE GENOMIC DNA]</scope>
    <source>
        <strain evidence="4">DSM 17044</strain>
    </source>
</reference>
<organism evidence="3 4">
    <name type="scientific">Stigmatella aurantiaca</name>
    <dbReference type="NCBI Taxonomy" id="41"/>
    <lineage>
        <taxon>Bacteria</taxon>
        <taxon>Pseudomonadati</taxon>
        <taxon>Myxococcota</taxon>
        <taxon>Myxococcia</taxon>
        <taxon>Myxococcales</taxon>
        <taxon>Cystobacterineae</taxon>
        <taxon>Archangiaceae</taxon>
        <taxon>Stigmatella</taxon>
    </lineage>
</organism>
<keyword evidence="4" id="KW-1185">Reference proteome</keyword>
<dbReference type="RefSeq" id="WP_075005797.1">
    <property type="nucleotide sequence ID" value="NZ_FOAP01000003.1"/>
</dbReference>
<accession>A0A1H7LCH3</accession>
<evidence type="ECO:0000256" key="1">
    <source>
        <dbReference type="PIRSR" id="PIRSR640198-1"/>
    </source>
</evidence>
<feature type="active site" evidence="1">
    <location>
        <position position="185"/>
    </location>
</feature>
<dbReference type="PANTHER" id="PTHR13504:SF38">
    <property type="entry name" value="FIDO DOMAIN-CONTAINING PROTEIN"/>
    <property type="match status" value="1"/>
</dbReference>
<dbReference type="Gene3D" id="1.10.3290.10">
    <property type="entry name" value="Fido-like domain"/>
    <property type="match status" value="1"/>
</dbReference>
<protein>
    <submittedName>
        <fullName evidence="3">Fic/DOC family protein</fullName>
    </submittedName>
</protein>
<evidence type="ECO:0000259" key="2">
    <source>
        <dbReference type="PROSITE" id="PS51459"/>
    </source>
</evidence>
<feature type="domain" description="Fido" evidence="2">
    <location>
        <begin position="103"/>
        <end position="242"/>
    </location>
</feature>
<dbReference type="InterPro" id="IPR040198">
    <property type="entry name" value="Fido_containing"/>
</dbReference>
<dbReference type="Pfam" id="PF02661">
    <property type="entry name" value="Fic"/>
    <property type="match status" value="1"/>
</dbReference>
<gene>
    <name evidence="3" type="ORF">SAMN05444354_103192</name>
</gene>
<dbReference type="AlphaFoldDB" id="A0A1H7LCH3"/>
<dbReference type="EMBL" id="FOAP01000003">
    <property type="protein sequence ID" value="SEK96480.1"/>
    <property type="molecule type" value="Genomic_DNA"/>
</dbReference>
<dbReference type="PROSITE" id="PS51459">
    <property type="entry name" value="FIDO"/>
    <property type="match status" value="1"/>
</dbReference>
<name>A0A1H7LCH3_STIAU</name>
<sequence>MYRYRWETRLEARLEQTGERIRRLRQLRLPALADESMGHWLRVHHVYHSNAISGSRLTLPETRTILEDGPTFGGKPPKVQAEATHLSHALDFIESLASSRLPLTERDLRILHAVVLGAGNAAEGGTYRTAPVPARGPGHTPPEAGLVPGQVQEFCAWFSQEASEPPAEPPILHACRAHAAFDAIHPFAVGSGRMGRLLTHLVLFRHGYPLTVLRVKDRARYHTALKQAHQGDITALATLFMESVEHGLARYEYIAQQFDEGTSPPPSVSPPGAPHEFPAWRRGVDGLLDALEAAALQLTGKHSGAIADLSLSLIGLDPLTPASWEEARKGPLPLAVLCGQSPQGTFEATLRAHCPREPPPWQRTLPALSLQVAGEPSPAPERPAEFALEESLFTVASTSGQLRRGLSATKLATELWTHALETVLLSRPR</sequence>
<dbReference type="InterPro" id="IPR036597">
    <property type="entry name" value="Fido-like_dom_sf"/>
</dbReference>